<keyword evidence="4" id="KW-0597">Phosphoprotein</keyword>
<evidence type="ECO:0000256" key="7">
    <source>
        <dbReference type="ARBA" id="ARBA00023194"/>
    </source>
</evidence>
<dbReference type="Pfam" id="PF13193">
    <property type="entry name" value="AMP-binding_C"/>
    <property type="match status" value="2"/>
</dbReference>
<dbReference type="InterPro" id="IPR001242">
    <property type="entry name" value="Condensation_dom"/>
</dbReference>
<dbReference type="Gene3D" id="3.40.50.12780">
    <property type="entry name" value="N-terminal domain of ligase-like"/>
    <property type="match status" value="3"/>
</dbReference>
<evidence type="ECO:0000256" key="4">
    <source>
        <dbReference type="ARBA" id="ARBA00022553"/>
    </source>
</evidence>
<keyword evidence="6" id="KW-0443">Lipid metabolism</keyword>
<keyword evidence="5" id="KW-0276">Fatty acid metabolism</keyword>
<dbReference type="Gene3D" id="3.30.559.10">
    <property type="entry name" value="Chloramphenicol acetyltransferase-like domain"/>
    <property type="match status" value="2"/>
</dbReference>
<dbReference type="InterPro" id="IPR000873">
    <property type="entry name" value="AMP-dep_synth/lig_dom"/>
</dbReference>
<dbReference type="SUPFAM" id="SSF47336">
    <property type="entry name" value="ACP-like"/>
    <property type="match status" value="3"/>
</dbReference>
<dbReference type="CDD" id="cd17643">
    <property type="entry name" value="A_NRPS_Cytc1-like"/>
    <property type="match status" value="1"/>
</dbReference>
<dbReference type="PROSITE" id="PS00012">
    <property type="entry name" value="PHOSPHOPANTETHEINE"/>
    <property type="match status" value="2"/>
</dbReference>
<dbReference type="InterPro" id="IPR006162">
    <property type="entry name" value="Ppantetheine_attach_site"/>
</dbReference>
<evidence type="ECO:0000313" key="9">
    <source>
        <dbReference type="EMBL" id="MFD2169210.1"/>
    </source>
</evidence>
<dbReference type="PROSITE" id="PS50075">
    <property type="entry name" value="CARRIER"/>
    <property type="match status" value="3"/>
</dbReference>
<dbReference type="Gene3D" id="3.30.559.30">
    <property type="entry name" value="Nonribosomal peptide synthetase, condensation domain"/>
    <property type="match status" value="2"/>
</dbReference>
<dbReference type="NCBIfam" id="TIGR01733">
    <property type="entry name" value="AA-adenyl-dom"/>
    <property type="match status" value="2"/>
</dbReference>
<dbReference type="Pfam" id="PF00668">
    <property type="entry name" value="Condensation"/>
    <property type="match status" value="2"/>
</dbReference>
<evidence type="ECO:0000259" key="8">
    <source>
        <dbReference type="PROSITE" id="PS50075"/>
    </source>
</evidence>
<evidence type="ECO:0000256" key="5">
    <source>
        <dbReference type="ARBA" id="ARBA00022832"/>
    </source>
</evidence>
<keyword evidence="3" id="KW-0596">Phosphopantetheine</keyword>
<dbReference type="CDD" id="cd19531">
    <property type="entry name" value="LCL_NRPS-like"/>
    <property type="match status" value="1"/>
</dbReference>
<dbReference type="CDD" id="cd05930">
    <property type="entry name" value="A_NRPS"/>
    <property type="match status" value="1"/>
</dbReference>
<evidence type="ECO:0000256" key="3">
    <source>
        <dbReference type="ARBA" id="ARBA00022450"/>
    </source>
</evidence>
<comment type="similarity">
    <text evidence="2">Belongs to the ATP-dependent AMP-binding enzyme family.</text>
</comment>
<dbReference type="Gene3D" id="3.30.300.30">
    <property type="match status" value="3"/>
</dbReference>
<sequence length="2868" mass="322111">MNLKQSVSFTETASFVELLRARAESQPEQLAYRFSRDGEEMFEELTWGEAERRARSIAAYLQEKGAAGERVLLLFPPGLDYLTAFFGCLFAGAVAVPAYPPTSSRLLPRLQTIVADSQARFALTTKESFQRFQVHLAKADSLSNLDWLLTGDAEGMEDSWNSPHIGGESLAFLQYTSGSTSAPKGVMVTHGNLLHNSALIQRSFGTDADDHGVIWLPPYHDMGLIGGLLQPVLAGFSVTLMAPADFIQRPLRWLEMIAKTKATVSGAPNFAYDLAVEKSTEAQRASLDLSSWRIAFNGAEPIRAETMKRFADAFSAAGFADDAFYPCYGLAEGTLLVSGAKGLSSPVAQKFAADALTQNRIEEASDRTESEARELVGCGEVAVGQDVRIVHAESGVECAPDEIGEIWVAGASVAQGYFGRPEQSEATFRACLSNGDGPFLRTGDLGFLKGGQLFVTGRIKDLIIIRGRNHYPQDIEATVENAHLALRKGAGSAFSVTVEGEERLVVAQEVDRHHRNVQVDEIASAIRQLVAEAHGVQVYAVLLLKFGGIPMTSSGKVQRHACREGYLNGSLVLIGSDVHNAFDREMEESFLSEPLLMSRAELRSLSVEERHSRLLAYLRHQAAHVLKILPAKLDPALSLSSLGLDSLMAVQLQHDIERDFGIDIDSSRLLEGIHLIELATLIDQLIEGSDASTSDESECDHDRLSECEMSRAQQGLWFWYKRFPQSPAYNISRAFHLEGAVDERALQGAFQALVDRHPALRTSFFEREGQLLQRVHNEQEVSFQVEEAATWGDERLNARLQEEADRPFDLEKGRSMRIHLFRRSDQEVVMLWALHHIVVDFWSFNLLFRDLSALYAQLRSGHAATAVEESASAISFINWQHAFVASDAGNRKLAYWQEKLSGELPALHIPLDFPRPAERKQSGASLHVRVGAGLTARLKQTAHEQEVTLYQLLLGAYGVLMHRYSEQEDLIVGTYMAGRSRSSHAELVGYLTNALPLRFDFSNQPTFSTFLSQVRKTVVEALAHQDYPFDLLVEKMRIERDPSRSPLFQTAFVMQNVGAQRQMLAPFALGCEGATGHLDDLLLRSRTLEEKSSLFDLTVTVAESDGELLVKFQYDTALFAEATICRMMGHWQTLLADIAADSNRSVSSLRLITDAEIVQLSAWRALAKSEKVDETLCTIFEQRAMERPDAHAVTFENQSLTYGELNSRANRLARYLRQRGVSDGMLVGISMERSVDLLVGIVAILKAGGAYLPLDPAYPMERLQYMLDDSQAELVLTQERMLGKLSRADVQTICIDRDWVQIDALNDANIEGERSPDRLAYVIYTSGSTGNPKGVMVTHRNVVRLFTETDAWFQFDHHDVWTLFHSYAFDFSVWEMWGALLFGGKLVVVPYWVSRTPEEFYRLLQNERVTVLNQTPSAFRQLMRVEEQSGSGGEIDLRYVVFGGEALDVQSLQPWFARHGDSKPQLINMYGITETTVHVTYRPLRAADAHRASSVIGSAIPDLQVLLLDRNQQQVPIGVPGEMYIGGAGVTRGYFNRPELTSDRFVTLPALSGELLYRSGDLARYLANGDLEYWGRIDHQVKLRGYRIELGEIESALIQHEEVDEAVAMVREDDPDEKKLVAYVVAKHKQPPTVRELRTFLGNRLPDHMVPHSFVLIDEIPLTANGKVDRKSLPAPDLFAFERARYAPPSSFEEEVLISIWERVLDVHPIGADDNFFLLGGDSIRSIKVASLAKDQKLDVSLEQIYQHQTVRELACSIKTSHQPEERVEPIAPFELISDQDRAQLPEGIEDAYPVPAIQMSYFFHSESSEVYKAYLGTYRLRGPFHEPAFREAIRRMVKRHEIFRTSFDLSTFSMPLQLVHIRAEVTLAVYDLRHLHSAEQEHAIKEFVYEEERRRFDWSQPGLIRFHAHRLSDETFQFTMCEPLLDGWSAASTMTGLFTEYLKVLKDHDAPEEPMLKAKFSRFVQRELQTKRSPESQAFWERELHDVLTTRIPRWTGPNATFASDKEDRVIVPISQEVSEGLLSLSRSLSVPLKDVVLAAHLKVVSLLSGQDDVVTGIVSGGRPEEEDGEKVLGAMVNTMPFRLHLAGSTWEELVRQTFEKERESLPHRRYPLVDLQRQFSGGQRLFETIFNYTHFHVYQGVTESGEIEILDGWHRESAYVPLTTQFSVDPQSSQLLCVLDYYPEDLCREQVGYIAEYYAKTLEAMVKSPTSKHEAHRLLAEEELRLLLGEDDRKRADYPLDRCFPELFRTQADKTPARTALICREKSIRYEELERRSNRLANYLLTLGIAPGMFVGHLGERNIDWAISMIAIFKLGAVYIPLDPKYPNDRLRYMASHSNMAVLLTSEELSDRVVQDGMKIVSLDRDQERIAQMDEAFVDRAITPTDLAYVIYTSGSTGLPKGAMVEHIGMVNHLYAKMEVLRLTEEDVVAQNASQCFDVSVWQLLVALLVGGKTVILPDEAETDPVRLLGEMDEAGITIWETVPTVLQATLESISLFREARPTFAQLRWLFVSGEALPPALCRLWFQLFPQIRMINACGATECSDDVTHYVISGPPAEEVTVMPIGEVIANCTLYVLDRAMQPVPFGVPGELCYGGICVGRGYLNDEEKTNRAFQADPFSQVPGARLYRSGDLVRLRNDGVLEFLGRIDHQVKIRGFRIELGEVEAVINHHPDVLQVVATAHRDDRGNSRLVAYLTLAPESLLSTAELRDYMRKSVPEHMVPSFFIMLEEFPMTLNGKVDRKRLPTPSIQQEEREYKAPETEVQRAVAEIWQSVLSYDPVSLTDNFFEVGGESILATRLISLLRKRFSIELPLRTLFEASTVEGLAAAVQSQVDLGEDDEMKALLEELEGLSDEEALLLLGGDEAE</sequence>
<dbReference type="SMART" id="SM00823">
    <property type="entry name" value="PKS_PP"/>
    <property type="match status" value="2"/>
</dbReference>
<dbReference type="InterPro" id="IPR020806">
    <property type="entry name" value="PKS_PP-bd"/>
</dbReference>
<evidence type="ECO:0000256" key="2">
    <source>
        <dbReference type="ARBA" id="ARBA00006432"/>
    </source>
</evidence>
<reference evidence="10" key="1">
    <citation type="journal article" date="2019" name="Int. J. Syst. Evol. Microbiol.">
        <title>The Global Catalogue of Microorganisms (GCM) 10K type strain sequencing project: providing services to taxonomists for standard genome sequencing and annotation.</title>
        <authorList>
            <consortium name="The Broad Institute Genomics Platform"/>
            <consortium name="The Broad Institute Genome Sequencing Center for Infectious Disease"/>
            <person name="Wu L."/>
            <person name="Ma J."/>
        </authorList>
    </citation>
    <scope>NUCLEOTIDE SEQUENCE [LARGE SCALE GENOMIC DNA]</scope>
    <source>
        <strain evidence="10">CGMCC 1.13574</strain>
    </source>
</reference>
<comment type="caution">
    <text evidence="9">The sequence shown here is derived from an EMBL/GenBank/DDBJ whole genome shotgun (WGS) entry which is preliminary data.</text>
</comment>
<dbReference type="InterPro" id="IPR020845">
    <property type="entry name" value="AMP-binding_CS"/>
</dbReference>
<keyword evidence="10" id="KW-1185">Reference proteome</keyword>
<dbReference type="InterPro" id="IPR040097">
    <property type="entry name" value="FAAL/FAAC"/>
</dbReference>
<dbReference type="EMBL" id="JBHUIO010000002">
    <property type="protein sequence ID" value="MFD2169210.1"/>
    <property type="molecule type" value="Genomic_DNA"/>
</dbReference>
<dbReference type="Gene3D" id="1.10.1200.10">
    <property type="entry name" value="ACP-like"/>
    <property type="match status" value="3"/>
</dbReference>
<dbReference type="InterPro" id="IPR009081">
    <property type="entry name" value="PP-bd_ACP"/>
</dbReference>
<dbReference type="PROSITE" id="PS00455">
    <property type="entry name" value="AMP_BINDING"/>
    <property type="match status" value="3"/>
</dbReference>
<dbReference type="InterPro" id="IPR042099">
    <property type="entry name" value="ANL_N_sf"/>
</dbReference>
<dbReference type="InterPro" id="IPR023213">
    <property type="entry name" value="CAT-like_dom_sf"/>
</dbReference>
<feature type="domain" description="Carrier" evidence="8">
    <location>
        <begin position="612"/>
        <end position="686"/>
    </location>
</feature>
<dbReference type="Proteomes" id="UP001597343">
    <property type="component" value="Unassembled WGS sequence"/>
</dbReference>
<evidence type="ECO:0000313" key="10">
    <source>
        <dbReference type="Proteomes" id="UP001597343"/>
    </source>
</evidence>
<dbReference type="SUPFAM" id="SSF56801">
    <property type="entry name" value="Acetyl-CoA synthetase-like"/>
    <property type="match status" value="3"/>
</dbReference>
<protein>
    <submittedName>
        <fullName evidence="9">Amino acid adenylation domain-containing protein</fullName>
    </submittedName>
</protein>
<gene>
    <name evidence="9" type="ORF">ACFSOY_04140</name>
</gene>
<dbReference type="Pfam" id="PF00501">
    <property type="entry name" value="AMP-binding"/>
    <property type="match status" value="3"/>
</dbReference>
<name>A0ABW4ZU23_9BACL</name>
<organism evidence="9 10">
    <name type="scientific">Tumebacillus lipolyticus</name>
    <dbReference type="NCBI Taxonomy" id="1280370"/>
    <lineage>
        <taxon>Bacteria</taxon>
        <taxon>Bacillati</taxon>
        <taxon>Bacillota</taxon>
        <taxon>Bacilli</taxon>
        <taxon>Bacillales</taxon>
        <taxon>Alicyclobacillaceae</taxon>
        <taxon>Tumebacillus</taxon>
    </lineage>
</organism>
<dbReference type="CDD" id="cd05931">
    <property type="entry name" value="FAAL"/>
    <property type="match status" value="1"/>
</dbReference>
<evidence type="ECO:0000256" key="1">
    <source>
        <dbReference type="ARBA" id="ARBA00001957"/>
    </source>
</evidence>
<dbReference type="PANTHER" id="PTHR45527">
    <property type="entry name" value="NONRIBOSOMAL PEPTIDE SYNTHETASE"/>
    <property type="match status" value="1"/>
</dbReference>
<dbReference type="InterPro" id="IPR045851">
    <property type="entry name" value="AMP-bd_C_sf"/>
</dbReference>
<dbReference type="NCBIfam" id="NF003417">
    <property type="entry name" value="PRK04813.1"/>
    <property type="match status" value="4"/>
</dbReference>
<accession>A0ABW4ZU23</accession>
<dbReference type="RefSeq" id="WP_386044258.1">
    <property type="nucleotide sequence ID" value="NZ_JBHUIO010000002.1"/>
</dbReference>
<dbReference type="InterPro" id="IPR010071">
    <property type="entry name" value="AA_adenyl_dom"/>
</dbReference>
<proteinExistence type="inferred from homology"/>
<dbReference type="Pfam" id="PF00550">
    <property type="entry name" value="PP-binding"/>
    <property type="match status" value="3"/>
</dbReference>
<dbReference type="PANTHER" id="PTHR45527:SF14">
    <property type="entry name" value="PLIPASTATIN SYNTHASE SUBUNIT B"/>
    <property type="match status" value="1"/>
</dbReference>
<keyword evidence="7" id="KW-0045">Antibiotic biosynthesis</keyword>
<dbReference type="InterPro" id="IPR036736">
    <property type="entry name" value="ACP-like_sf"/>
</dbReference>
<dbReference type="SUPFAM" id="SSF52777">
    <property type="entry name" value="CoA-dependent acyltransferases"/>
    <property type="match status" value="4"/>
</dbReference>
<feature type="domain" description="Carrier" evidence="8">
    <location>
        <begin position="1688"/>
        <end position="1762"/>
    </location>
</feature>
<comment type="cofactor">
    <cofactor evidence="1">
        <name>pantetheine 4'-phosphate</name>
        <dbReference type="ChEBI" id="CHEBI:47942"/>
    </cofactor>
</comment>
<dbReference type="SMART" id="SM01294">
    <property type="entry name" value="PKS_PP_betabranch"/>
    <property type="match status" value="1"/>
</dbReference>
<dbReference type="InterPro" id="IPR025110">
    <property type="entry name" value="AMP-bd_C"/>
</dbReference>
<evidence type="ECO:0000256" key="6">
    <source>
        <dbReference type="ARBA" id="ARBA00023098"/>
    </source>
</evidence>
<dbReference type="Pfam" id="PF23024">
    <property type="entry name" value="AMP-dom_DIP2-like"/>
    <property type="match status" value="1"/>
</dbReference>
<feature type="domain" description="Carrier" evidence="8">
    <location>
        <begin position="2760"/>
        <end position="2835"/>
    </location>
</feature>